<dbReference type="AlphaFoldDB" id="A0A6I2L8R2"/>
<accession>A0A6I2L8R2</accession>
<gene>
    <name evidence="2" type="ORF">GJ699_24045</name>
</gene>
<reference evidence="2 3" key="1">
    <citation type="submission" date="2019-11" db="EMBL/GenBank/DDBJ databases">
        <title>Novel species isolated from a subtropical stream in China.</title>
        <authorList>
            <person name="Lu H."/>
        </authorList>
    </citation>
    <scope>NUCLEOTIDE SEQUENCE [LARGE SCALE GENOMIC DNA]</scope>
    <source>
        <strain evidence="2 3">FT80W</strain>
    </source>
</reference>
<evidence type="ECO:0000256" key="1">
    <source>
        <dbReference type="SAM" id="Phobius"/>
    </source>
</evidence>
<name>A0A6I2L8R2_9BURK</name>
<keyword evidence="1" id="KW-1133">Transmembrane helix</keyword>
<dbReference type="RefSeq" id="WP_154381100.1">
    <property type="nucleotide sequence ID" value="NZ_WKJK01000014.1"/>
</dbReference>
<keyword evidence="1" id="KW-0812">Transmembrane</keyword>
<dbReference type="Proteomes" id="UP000433309">
    <property type="component" value="Unassembled WGS sequence"/>
</dbReference>
<protein>
    <submittedName>
        <fullName evidence="2">Uncharacterized protein</fullName>
    </submittedName>
</protein>
<evidence type="ECO:0000313" key="3">
    <source>
        <dbReference type="Proteomes" id="UP000433309"/>
    </source>
</evidence>
<sequence>MANDGADDGLMEARTSALEKDMTSVKTDVAIIRSNYATKEDLHRELHATTWKIIGAIAILTAAVFFVARYAPDNRTPATPAPPATAQSK</sequence>
<feature type="transmembrane region" description="Helical" evidence="1">
    <location>
        <begin position="49"/>
        <end position="68"/>
    </location>
</feature>
<keyword evidence="1" id="KW-0472">Membrane</keyword>
<dbReference type="EMBL" id="WKJK01000014">
    <property type="protein sequence ID" value="MRW93076.1"/>
    <property type="molecule type" value="Genomic_DNA"/>
</dbReference>
<comment type="caution">
    <text evidence="2">The sequence shown here is derived from an EMBL/GenBank/DDBJ whole genome shotgun (WGS) entry which is preliminary data.</text>
</comment>
<proteinExistence type="predicted"/>
<keyword evidence="3" id="KW-1185">Reference proteome</keyword>
<evidence type="ECO:0000313" key="2">
    <source>
        <dbReference type="EMBL" id="MRW93076.1"/>
    </source>
</evidence>
<organism evidence="2 3">
    <name type="scientific">Duganella guangzhouensis</name>
    <dbReference type="NCBI Taxonomy" id="2666084"/>
    <lineage>
        <taxon>Bacteria</taxon>
        <taxon>Pseudomonadati</taxon>
        <taxon>Pseudomonadota</taxon>
        <taxon>Betaproteobacteria</taxon>
        <taxon>Burkholderiales</taxon>
        <taxon>Oxalobacteraceae</taxon>
        <taxon>Telluria group</taxon>
        <taxon>Duganella</taxon>
    </lineage>
</organism>